<evidence type="ECO:0000313" key="3">
    <source>
        <dbReference type="EMBL" id="MFC7332567.1"/>
    </source>
</evidence>
<reference evidence="4" key="1">
    <citation type="journal article" date="2019" name="Int. J. Syst. Evol. Microbiol.">
        <title>The Global Catalogue of Microorganisms (GCM) 10K type strain sequencing project: providing services to taxonomists for standard genome sequencing and annotation.</title>
        <authorList>
            <consortium name="The Broad Institute Genomics Platform"/>
            <consortium name="The Broad Institute Genome Sequencing Center for Infectious Disease"/>
            <person name="Wu L."/>
            <person name="Ma J."/>
        </authorList>
    </citation>
    <scope>NUCLEOTIDE SEQUENCE [LARGE SCALE GENOMIC DNA]</scope>
    <source>
        <strain evidence="4">CGMCC 1.16275</strain>
    </source>
</reference>
<feature type="domain" description="HTH cro/C1-type" evidence="2">
    <location>
        <begin position="32"/>
        <end position="81"/>
    </location>
</feature>
<dbReference type="EMBL" id="JBHTCM010000006">
    <property type="protein sequence ID" value="MFC7332567.1"/>
    <property type="molecule type" value="Genomic_DNA"/>
</dbReference>
<dbReference type="Gene3D" id="1.10.260.40">
    <property type="entry name" value="lambda repressor-like DNA-binding domains"/>
    <property type="match status" value="1"/>
</dbReference>
<name>A0ABW2KTU2_9PROT</name>
<dbReference type="PANTHER" id="PTHR36924">
    <property type="entry name" value="ANTITOXIN HIGA-1"/>
    <property type="match status" value="1"/>
</dbReference>
<dbReference type="NCBIfam" id="TIGR02607">
    <property type="entry name" value="antidote_HigA"/>
    <property type="match status" value="1"/>
</dbReference>
<dbReference type="InterPro" id="IPR013430">
    <property type="entry name" value="Toxin_antidote_HigA"/>
</dbReference>
<dbReference type="InterPro" id="IPR001387">
    <property type="entry name" value="Cro/C1-type_HTH"/>
</dbReference>
<dbReference type="SUPFAM" id="SSF47413">
    <property type="entry name" value="lambda repressor-like DNA-binding domains"/>
    <property type="match status" value="1"/>
</dbReference>
<accession>A0ABW2KTU2</accession>
<dbReference type="RefSeq" id="WP_377357056.1">
    <property type="nucleotide sequence ID" value="NZ_JBHTCM010000006.1"/>
</dbReference>
<dbReference type="Pfam" id="PF01381">
    <property type="entry name" value="HTH_3"/>
    <property type="match status" value="1"/>
</dbReference>
<evidence type="ECO:0000259" key="2">
    <source>
        <dbReference type="PROSITE" id="PS50943"/>
    </source>
</evidence>
<keyword evidence="1" id="KW-0238">DNA-binding</keyword>
<keyword evidence="4" id="KW-1185">Reference proteome</keyword>
<gene>
    <name evidence="3" type="ORF">ACFQPS_05280</name>
</gene>
<dbReference type="PANTHER" id="PTHR36924:SF1">
    <property type="entry name" value="ANTITOXIN HIGA-1"/>
    <property type="match status" value="1"/>
</dbReference>
<comment type="caution">
    <text evidence="3">The sequence shown here is derived from an EMBL/GenBank/DDBJ whole genome shotgun (WGS) entry which is preliminary data.</text>
</comment>
<protein>
    <submittedName>
        <fullName evidence="3">HigA family addiction module antitoxin</fullName>
    </submittedName>
</protein>
<dbReference type="CDD" id="cd00093">
    <property type="entry name" value="HTH_XRE"/>
    <property type="match status" value="1"/>
</dbReference>
<sequence>MTPKQALERSVETTALPPLHPGELLREDILPALGITVSEMAEHLGVSRQTLHAILSERAAVTPAMALRLGKLCGNGPEIWLNLQAKWDIATLTTALSDELDRIPTLTAA</sequence>
<proteinExistence type="predicted"/>
<organism evidence="3 4">
    <name type="scientific">Rhodocista pekingensis</name>
    <dbReference type="NCBI Taxonomy" id="201185"/>
    <lineage>
        <taxon>Bacteria</taxon>
        <taxon>Pseudomonadati</taxon>
        <taxon>Pseudomonadota</taxon>
        <taxon>Alphaproteobacteria</taxon>
        <taxon>Rhodospirillales</taxon>
        <taxon>Azospirillaceae</taxon>
        <taxon>Rhodocista</taxon>
    </lineage>
</organism>
<dbReference type="Proteomes" id="UP001596456">
    <property type="component" value="Unassembled WGS sequence"/>
</dbReference>
<evidence type="ECO:0000256" key="1">
    <source>
        <dbReference type="ARBA" id="ARBA00023125"/>
    </source>
</evidence>
<evidence type="ECO:0000313" key="4">
    <source>
        <dbReference type="Proteomes" id="UP001596456"/>
    </source>
</evidence>
<dbReference type="PROSITE" id="PS50943">
    <property type="entry name" value="HTH_CROC1"/>
    <property type="match status" value="1"/>
</dbReference>
<dbReference type="InterPro" id="IPR010982">
    <property type="entry name" value="Lambda_DNA-bd_dom_sf"/>
</dbReference>